<name>B0DCW0_LACBS</name>
<dbReference type="EMBL" id="DS547104">
    <property type="protein sequence ID" value="EDR07508.1"/>
    <property type="molecule type" value="Genomic_DNA"/>
</dbReference>
<feature type="region of interest" description="Disordered" evidence="1">
    <location>
        <begin position="715"/>
        <end position="750"/>
    </location>
</feature>
<gene>
    <name evidence="2" type="ORF">LACBIDRAFT_294521</name>
</gene>
<dbReference type="HOGENOM" id="CLU_370906_0_0_1"/>
<dbReference type="InParanoid" id="B0DCW0"/>
<sequence length="750" mass="83026">MSQRPKRETANTKPAQIIIDNIQKRRTSAQVQEDARNAAAAKAAKQAADAELKAEKIARIAAAEDKLRREDEDAKKNAERPDLVVGKKRGSKKSVSTNKGKLPENDPLDNKDIRGTIVQPDLSLVDNTMMKKQKFVNKPKVQVPATEPSDDESDGGNDDEMKKNCTPATKAQLPNTEQLDDDDAAMLSEGLVDLPEDSIVDTESSDGRGLEEFDASDQDDDYVIKVDESESDDHEVVIPKKPAAKKEKPKRGELRQTINNARQVAPASGLVIGAKRKDPADPKSSQPDKRAKKSEPMGLMADWKKKVRQKGDVAPFCWYSQHATNNGPTGSNGSEADLVNTELEPVGGEFHDDEEAVSVTAARTAKGANVTKVKYETPMRLVQTPSIDIEQFRRGRGPKKEKYTVIDLPFPAGPGKAAYHQKWRRQFKHSLYHWAGTVSDPFGTNAIMGPKVREIWNAVYPTLVLENDDPAWDVIRGVAGDALLDWRSSAGKDAIKIVVKTFKENKISDDEVGEVAEYYLKKFRFIYGNPDASNPEEKEPFLGPFMLEMFATVLKKTVASMFGYGHPIGGLAMAAATLERAFELIKQGRVTLDYEDDTDKKKPSLPQFNDKLWGPKVRKWVVSTQKLDVKKHWPNILHNAASRVANFNVDEDGDEDDGDEDPRAMIVISLLAVLVTHYIDRTTIACLTFHNVPTEEGVINRQELKHAEAGVTTYPSVVPHTSGLGRDSSHRTTTAKAPDIRFDTKEAAMS</sequence>
<evidence type="ECO:0000313" key="2">
    <source>
        <dbReference type="EMBL" id="EDR07508.1"/>
    </source>
</evidence>
<organism evidence="3">
    <name type="scientific">Laccaria bicolor (strain S238N-H82 / ATCC MYA-4686)</name>
    <name type="common">Bicoloured deceiver</name>
    <name type="synonym">Laccaria laccata var. bicolor</name>
    <dbReference type="NCBI Taxonomy" id="486041"/>
    <lineage>
        <taxon>Eukaryota</taxon>
        <taxon>Fungi</taxon>
        <taxon>Dikarya</taxon>
        <taxon>Basidiomycota</taxon>
        <taxon>Agaricomycotina</taxon>
        <taxon>Agaricomycetes</taxon>
        <taxon>Agaricomycetidae</taxon>
        <taxon>Agaricales</taxon>
        <taxon>Agaricineae</taxon>
        <taxon>Hydnangiaceae</taxon>
        <taxon>Laccaria</taxon>
    </lineage>
</organism>
<feature type="region of interest" description="Disordered" evidence="1">
    <location>
        <begin position="1"/>
        <end position="34"/>
    </location>
</feature>
<feature type="compositionally biased region" description="Acidic residues" evidence="1">
    <location>
        <begin position="212"/>
        <end position="221"/>
    </location>
</feature>
<dbReference type="GeneID" id="6077558"/>
<feature type="compositionally biased region" description="Basic and acidic residues" evidence="1">
    <location>
        <begin position="738"/>
        <end position="750"/>
    </location>
</feature>
<dbReference type="OrthoDB" id="2755811at2759"/>
<feature type="region of interest" description="Disordered" evidence="1">
    <location>
        <begin position="65"/>
        <end position="298"/>
    </location>
</feature>
<feature type="compositionally biased region" description="Basic and acidic residues" evidence="1">
    <location>
        <begin position="275"/>
        <end position="295"/>
    </location>
</feature>
<evidence type="ECO:0000313" key="3">
    <source>
        <dbReference type="Proteomes" id="UP000001194"/>
    </source>
</evidence>
<keyword evidence="3" id="KW-1185">Reference proteome</keyword>
<dbReference type="Proteomes" id="UP000001194">
    <property type="component" value="Unassembled WGS sequence"/>
</dbReference>
<accession>B0DCW0</accession>
<evidence type="ECO:0000256" key="1">
    <source>
        <dbReference type="SAM" id="MobiDB-lite"/>
    </source>
</evidence>
<feature type="compositionally biased region" description="Basic and acidic residues" evidence="1">
    <location>
        <begin position="222"/>
        <end position="254"/>
    </location>
</feature>
<feature type="compositionally biased region" description="Polar residues" evidence="1">
    <location>
        <begin position="166"/>
        <end position="177"/>
    </location>
</feature>
<protein>
    <submittedName>
        <fullName evidence="2">Predicted protein</fullName>
    </submittedName>
</protein>
<feature type="compositionally biased region" description="Basic and acidic residues" evidence="1">
    <location>
        <begin position="1"/>
        <end position="10"/>
    </location>
</feature>
<dbReference type="AlphaFoldDB" id="B0DCW0"/>
<feature type="compositionally biased region" description="Basic and acidic residues" evidence="1">
    <location>
        <begin position="101"/>
        <end position="114"/>
    </location>
</feature>
<reference evidence="2 3" key="1">
    <citation type="journal article" date="2008" name="Nature">
        <title>The genome of Laccaria bicolor provides insights into mycorrhizal symbiosis.</title>
        <authorList>
            <person name="Martin F."/>
            <person name="Aerts A."/>
            <person name="Ahren D."/>
            <person name="Brun A."/>
            <person name="Danchin E.G.J."/>
            <person name="Duchaussoy F."/>
            <person name="Gibon J."/>
            <person name="Kohler A."/>
            <person name="Lindquist E."/>
            <person name="Pereda V."/>
            <person name="Salamov A."/>
            <person name="Shapiro H.J."/>
            <person name="Wuyts J."/>
            <person name="Blaudez D."/>
            <person name="Buee M."/>
            <person name="Brokstein P."/>
            <person name="Canbaeck B."/>
            <person name="Cohen D."/>
            <person name="Courty P.E."/>
            <person name="Coutinho P.M."/>
            <person name="Delaruelle C."/>
            <person name="Detter J.C."/>
            <person name="Deveau A."/>
            <person name="DiFazio S."/>
            <person name="Duplessis S."/>
            <person name="Fraissinet-Tachet L."/>
            <person name="Lucic E."/>
            <person name="Frey-Klett P."/>
            <person name="Fourrey C."/>
            <person name="Feussner I."/>
            <person name="Gay G."/>
            <person name="Grimwood J."/>
            <person name="Hoegger P.J."/>
            <person name="Jain P."/>
            <person name="Kilaru S."/>
            <person name="Labbe J."/>
            <person name="Lin Y.C."/>
            <person name="Legue V."/>
            <person name="Le Tacon F."/>
            <person name="Marmeisse R."/>
            <person name="Melayah D."/>
            <person name="Montanini B."/>
            <person name="Muratet M."/>
            <person name="Nehls U."/>
            <person name="Niculita-Hirzel H."/>
            <person name="Oudot-Le Secq M.P."/>
            <person name="Peter M."/>
            <person name="Quesneville H."/>
            <person name="Rajashekar B."/>
            <person name="Reich M."/>
            <person name="Rouhier N."/>
            <person name="Schmutz J."/>
            <person name="Yin T."/>
            <person name="Chalot M."/>
            <person name="Henrissat B."/>
            <person name="Kuees U."/>
            <person name="Lucas S."/>
            <person name="Van de Peer Y."/>
            <person name="Podila G.K."/>
            <person name="Polle A."/>
            <person name="Pukkila P.J."/>
            <person name="Richardson P.M."/>
            <person name="Rouze P."/>
            <person name="Sanders I.R."/>
            <person name="Stajich J.E."/>
            <person name="Tunlid A."/>
            <person name="Tuskan G."/>
            <person name="Grigoriev I.V."/>
        </authorList>
    </citation>
    <scope>NUCLEOTIDE SEQUENCE [LARGE SCALE GENOMIC DNA]</scope>
    <source>
        <strain evidence="3">S238N-H82 / ATCC MYA-4686</strain>
    </source>
</reference>
<feature type="compositionally biased region" description="Basic and acidic residues" evidence="1">
    <location>
        <begin position="65"/>
        <end position="82"/>
    </location>
</feature>
<feature type="compositionally biased region" description="Acidic residues" evidence="1">
    <location>
        <begin position="194"/>
        <end position="204"/>
    </location>
</feature>
<dbReference type="KEGG" id="lbc:LACBIDRAFT_294521"/>
<proteinExistence type="predicted"/>
<feature type="compositionally biased region" description="Acidic residues" evidence="1">
    <location>
        <begin position="148"/>
        <end position="158"/>
    </location>
</feature>
<dbReference type="RefSeq" id="XP_001881900.1">
    <property type="nucleotide sequence ID" value="XM_001881865.1"/>
</dbReference>